<dbReference type="PATRIC" id="fig|536227.13.peg.3580"/>
<evidence type="ECO:0000313" key="1">
    <source>
        <dbReference type="EMBL" id="EET84972.1"/>
    </source>
</evidence>
<dbReference type="STRING" id="536227.Ccar_17005"/>
<dbReference type="eggNOG" id="ENOG50327TQ">
    <property type="taxonomic scope" value="Bacteria"/>
</dbReference>
<organism evidence="1 2">
    <name type="scientific">Clostridium carboxidivorans P7</name>
    <dbReference type="NCBI Taxonomy" id="536227"/>
    <lineage>
        <taxon>Bacteria</taxon>
        <taxon>Bacillati</taxon>
        <taxon>Bacillota</taxon>
        <taxon>Clostridia</taxon>
        <taxon>Eubacteriales</taxon>
        <taxon>Clostridiaceae</taxon>
        <taxon>Clostridium</taxon>
    </lineage>
</organism>
<protein>
    <submittedName>
        <fullName evidence="1">Uncharacterized protein</fullName>
    </submittedName>
</protein>
<reference evidence="1 2" key="1">
    <citation type="submission" date="2009-06" db="EMBL/GenBank/DDBJ databases">
        <title>The draft genome of Clostridium carboxidivorans P7.</title>
        <authorList>
            <consortium name="US DOE Joint Genome Institute (JGI-PGF)"/>
            <person name="Lucas S."/>
            <person name="Copeland A."/>
            <person name="Lapidus A."/>
            <person name="Glavina del Rio T."/>
            <person name="Tice H."/>
            <person name="Bruce D."/>
            <person name="Goodwin L."/>
            <person name="Pitluck S."/>
            <person name="Larimer F."/>
            <person name="Land M.L."/>
            <person name="Hauser L."/>
            <person name="Hemme C.L."/>
        </authorList>
    </citation>
    <scope>NUCLEOTIDE SEQUENCE [LARGE SCALE GENOMIC DNA]</scope>
    <source>
        <strain evidence="1 2">P7</strain>
    </source>
</reference>
<evidence type="ECO:0000313" key="2">
    <source>
        <dbReference type="Proteomes" id="UP000004198"/>
    </source>
</evidence>
<accession>C6Q0K2</accession>
<sequence>MKFTIVCYVNDYAICKDESGEIFNLEKEKVDGFKEGDVINMSEDGEIVKDEETVEDEEKYYICDDVVIFYND</sequence>
<name>C6Q0K2_9CLOT</name>
<dbReference type="KEGG" id="cck:Ccar_17005"/>
<dbReference type="EMBL" id="ACVI01000117">
    <property type="protein sequence ID" value="EET84972.1"/>
    <property type="molecule type" value="Genomic_DNA"/>
</dbReference>
<dbReference type="RefSeq" id="WP_007063454.1">
    <property type="nucleotide sequence ID" value="NZ_ACVI01000117.1"/>
</dbReference>
<dbReference type="AlphaFoldDB" id="C6Q0K2"/>
<keyword evidence="2" id="KW-1185">Reference proteome</keyword>
<dbReference type="OrthoDB" id="164847at2"/>
<dbReference type="Proteomes" id="UP000004198">
    <property type="component" value="Unassembled WGS sequence"/>
</dbReference>
<comment type="caution">
    <text evidence="1">The sequence shown here is derived from an EMBL/GenBank/DDBJ whole genome shotgun (WGS) entry which is preliminary data.</text>
</comment>
<gene>
    <name evidence="1" type="ORF">CcarbDRAFT_4569</name>
</gene>
<proteinExistence type="predicted"/>